<evidence type="ECO:0000256" key="5">
    <source>
        <dbReference type="ARBA" id="ARBA00023316"/>
    </source>
</evidence>
<dbReference type="InterPro" id="IPR005490">
    <property type="entry name" value="LD_TPept_cat_dom"/>
</dbReference>
<dbReference type="SUPFAM" id="SSF141523">
    <property type="entry name" value="L,D-transpeptidase catalytic domain-like"/>
    <property type="match status" value="1"/>
</dbReference>
<dbReference type="CDD" id="cd16913">
    <property type="entry name" value="YkuD_like"/>
    <property type="match status" value="1"/>
</dbReference>
<dbReference type="RefSeq" id="WP_184095607.1">
    <property type="nucleotide sequence ID" value="NZ_AP023367.1"/>
</dbReference>
<dbReference type="GO" id="GO:0071972">
    <property type="term" value="F:peptidoglycan L,D-transpeptidase activity"/>
    <property type="evidence" value="ECO:0007669"/>
    <property type="project" value="TreeGrafter"/>
</dbReference>
<feature type="region of interest" description="Disordered" evidence="7">
    <location>
        <begin position="479"/>
        <end position="508"/>
    </location>
</feature>
<evidence type="ECO:0000256" key="2">
    <source>
        <dbReference type="ARBA" id="ARBA00022679"/>
    </source>
</evidence>
<dbReference type="KEGG" id="acel:acsn021_07610"/>
<keyword evidence="2" id="KW-0808">Transferase</keyword>
<dbReference type="AlphaFoldDB" id="A0A6S6R0W6"/>
<gene>
    <name evidence="10" type="ORF">acsn021_07610</name>
</gene>
<feature type="domain" description="L,D-TPase catalytic" evidence="9">
    <location>
        <begin position="353"/>
        <end position="472"/>
    </location>
</feature>
<evidence type="ECO:0000313" key="11">
    <source>
        <dbReference type="Proteomes" id="UP000515561"/>
    </source>
</evidence>
<dbReference type="Proteomes" id="UP000515561">
    <property type="component" value="Chromosome"/>
</dbReference>
<feature type="compositionally biased region" description="Polar residues" evidence="7">
    <location>
        <begin position="498"/>
        <end position="508"/>
    </location>
</feature>
<dbReference type="GO" id="GO:0008360">
    <property type="term" value="P:regulation of cell shape"/>
    <property type="evidence" value="ECO:0007669"/>
    <property type="project" value="UniProtKB-UniRule"/>
</dbReference>
<comment type="pathway">
    <text evidence="1 6">Cell wall biogenesis; peptidoglycan biosynthesis.</text>
</comment>
<dbReference type="GO" id="GO:0016740">
    <property type="term" value="F:transferase activity"/>
    <property type="evidence" value="ECO:0007669"/>
    <property type="project" value="UniProtKB-KW"/>
</dbReference>
<protein>
    <recommendedName>
        <fullName evidence="9">L,D-TPase catalytic domain-containing protein</fullName>
    </recommendedName>
</protein>
<dbReference type="Gene3D" id="2.40.440.10">
    <property type="entry name" value="L,D-transpeptidase catalytic domain-like"/>
    <property type="match status" value="1"/>
</dbReference>
<keyword evidence="4 6" id="KW-0573">Peptidoglycan synthesis</keyword>
<dbReference type="InterPro" id="IPR022029">
    <property type="entry name" value="YoaR-like_PG-bd"/>
</dbReference>
<dbReference type="Pfam" id="PF12229">
    <property type="entry name" value="PG_binding_4"/>
    <property type="match status" value="2"/>
</dbReference>
<dbReference type="InterPro" id="IPR050979">
    <property type="entry name" value="LD-transpeptidase"/>
</dbReference>
<dbReference type="PROSITE" id="PS52029">
    <property type="entry name" value="LD_TPASE"/>
    <property type="match status" value="1"/>
</dbReference>
<feature type="active site" description="Proton donor/acceptor" evidence="6">
    <location>
        <position position="427"/>
    </location>
</feature>
<keyword evidence="3 6" id="KW-0133">Cell shape</keyword>
<dbReference type="GO" id="GO:0071555">
    <property type="term" value="P:cell wall organization"/>
    <property type="evidence" value="ECO:0007669"/>
    <property type="project" value="UniProtKB-UniRule"/>
</dbReference>
<evidence type="ECO:0000256" key="4">
    <source>
        <dbReference type="ARBA" id="ARBA00022984"/>
    </source>
</evidence>
<evidence type="ECO:0000256" key="7">
    <source>
        <dbReference type="SAM" id="MobiDB-lite"/>
    </source>
</evidence>
<keyword evidence="5 6" id="KW-0961">Cell wall biogenesis/degradation</keyword>
<accession>A0A6S6R0W6</accession>
<name>A0A6S6R0W6_9FIRM</name>
<dbReference type="PANTHER" id="PTHR30582:SF33">
    <property type="entry name" value="EXPORTED PROTEIN"/>
    <property type="match status" value="1"/>
</dbReference>
<feature type="compositionally biased region" description="Basic and acidic residues" evidence="7">
    <location>
        <begin position="480"/>
        <end position="497"/>
    </location>
</feature>
<dbReference type="PANTHER" id="PTHR30582">
    <property type="entry name" value="L,D-TRANSPEPTIDASE"/>
    <property type="match status" value="1"/>
</dbReference>
<keyword evidence="8" id="KW-1133">Transmembrane helix</keyword>
<dbReference type="InterPro" id="IPR038063">
    <property type="entry name" value="Transpep_catalytic_dom"/>
</dbReference>
<sequence>MANHSVNTNKKKSKKSKMKKRLILVGIGIFSPLLILYLFLAFYYNTHFYNRTTINGINTSNLTLENAEELILAEVNTYVLGLEGRNGINDRIAASSMGLHTVFDGDLGDLLKKQNSFLWPISLVKAHDMELKAILKFDEELLKAQIKNLKFFQEENVIPPVDAHISEYGENGFEIIAEDLGAKVDENKLFEAMKAAILSLQPSLSLEEADAYEKPEITADSKDLSKVMNQLKKITGAKITYEFGEDIEVLDGSKISQWLTVDDDLNVQLNEAGVKEYVDYIGKTYNSFGRTRSFMTSYGKEVIVKGGDYGWWLNRTKEVEELKNLILNGEQLIKEPVYYQTAQQYGKDDIGNTYVEVNLTAQHLFFYKDGELVVDAEFVSGNLARNYGTPTGTYPIQYKENDAILNGEDYSTPVKYWMPFNGNIGFHDANWRSTFGGVIYKTSGSHGCINMPPAKAKIMFENIKRGVAVVVYELEGTENYGKDKEDKEKEKTTKEDNVNGTVDTSPAR</sequence>
<dbReference type="Pfam" id="PF03734">
    <property type="entry name" value="YkuD"/>
    <property type="match status" value="1"/>
</dbReference>
<dbReference type="SUPFAM" id="SSF143985">
    <property type="entry name" value="L,D-transpeptidase pre-catalytic domain-like"/>
    <property type="match status" value="1"/>
</dbReference>
<keyword evidence="8" id="KW-0472">Membrane</keyword>
<dbReference type="GO" id="GO:0018104">
    <property type="term" value="P:peptidoglycan-protein cross-linking"/>
    <property type="evidence" value="ECO:0007669"/>
    <property type="project" value="TreeGrafter"/>
</dbReference>
<keyword evidence="8" id="KW-0812">Transmembrane</keyword>
<dbReference type="Gene3D" id="3.10.20.800">
    <property type="match status" value="1"/>
</dbReference>
<feature type="active site" description="Nucleophile" evidence="6">
    <location>
        <position position="448"/>
    </location>
</feature>
<evidence type="ECO:0000256" key="3">
    <source>
        <dbReference type="ARBA" id="ARBA00022960"/>
    </source>
</evidence>
<dbReference type="EMBL" id="AP023367">
    <property type="protein sequence ID" value="BCJ93192.1"/>
    <property type="molecule type" value="Genomic_DNA"/>
</dbReference>
<dbReference type="UniPathway" id="UPA00219"/>
<evidence type="ECO:0000259" key="9">
    <source>
        <dbReference type="PROSITE" id="PS52029"/>
    </source>
</evidence>
<reference evidence="10 11" key="1">
    <citation type="journal article" date="2016" name="Int. J. Syst. Evol. Microbiol.">
        <title>Descriptions of Anaerotaenia torta gen. nov., sp. nov. and Anaerocolumna cellulosilytica gen. nov., sp. nov. isolated from a methanogenic reactor of cattle waste.</title>
        <authorList>
            <person name="Uek A."/>
            <person name="Ohtaki Y."/>
            <person name="Kaku N."/>
            <person name="Ueki K."/>
        </authorList>
    </citation>
    <scope>NUCLEOTIDE SEQUENCE [LARGE SCALE GENOMIC DNA]</scope>
    <source>
        <strain evidence="10 11">SN021</strain>
    </source>
</reference>
<organism evidence="10 11">
    <name type="scientific">Anaerocolumna cellulosilytica</name>
    <dbReference type="NCBI Taxonomy" id="433286"/>
    <lineage>
        <taxon>Bacteria</taxon>
        <taxon>Bacillati</taxon>
        <taxon>Bacillota</taxon>
        <taxon>Clostridia</taxon>
        <taxon>Lachnospirales</taxon>
        <taxon>Lachnospiraceae</taxon>
        <taxon>Anaerocolumna</taxon>
    </lineage>
</organism>
<feature type="transmembrane region" description="Helical" evidence="8">
    <location>
        <begin position="21"/>
        <end position="44"/>
    </location>
</feature>
<dbReference type="GO" id="GO:0005576">
    <property type="term" value="C:extracellular region"/>
    <property type="evidence" value="ECO:0007669"/>
    <property type="project" value="TreeGrafter"/>
</dbReference>
<evidence type="ECO:0000256" key="1">
    <source>
        <dbReference type="ARBA" id="ARBA00004752"/>
    </source>
</evidence>
<keyword evidence="11" id="KW-1185">Reference proteome</keyword>
<proteinExistence type="predicted"/>
<dbReference type="InterPro" id="IPR038054">
    <property type="entry name" value="LD_TPept-like_central_sf"/>
</dbReference>
<evidence type="ECO:0000256" key="6">
    <source>
        <dbReference type="PROSITE-ProRule" id="PRU01373"/>
    </source>
</evidence>
<evidence type="ECO:0000313" key="10">
    <source>
        <dbReference type="EMBL" id="BCJ93192.1"/>
    </source>
</evidence>
<evidence type="ECO:0000256" key="8">
    <source>
        <dbReference type="SAM" id="Phobius"/>
    </source>
</evidence>